<dbReference type="EMBL" id="QGMG01000910">
    <property type="protein sequence ID" value="TVY51088.1"/>
    <property type="molecule type" value="Genomic_DNA"/>
</dbReference>
<dbReference type="SUPFAM" id="SSF53335">
    <property type="entry name" value="S-adenosyl-L-methionine-dependent methyltransferases"/>
    <property type="match status" value="1"/>
</dbReference>
<dbReference type="PANTHER" id="PTHR44942">
    <property type="entry name" value="METHYLTRANSF_11 DOMAIN-CONTAINING PROTEIN"/>
    <property type="match status" value="1"/>
</dbReference>
<name>A0A7D8UP82_9HELO</name>
<protein>
    <submittedName>
        <fullName evidence="2">Trans-aconitate 3-methyltransferase</fullName>
    </submittedName>
</protein>
<proteinExistence type="predicted"/>
<dbReference type="Gene3D" id="3.40.50.150">
    <property type="entry name" value="Vaccinia Virus protein VP39"/>
    <property type="match status" value="1"/>
</dbReference>
<dbReference type="AlphaFoldDB" id="A0A7D8UP82"/>
<dbReference type="InterPro" id="IPR029063">
    <property type="entry name" value="SAM-dependent_MTases_sf"/>
</dbReference>
<dbReference type="GO" id="GO:0032259">
    <property type="term" value="P:methylation"/>
    <property type="evidence" value="ECO:0007669"/>
    <property type="project" value="UniProtKB-KW"/>
</dbReference>
<dbReference type="OrthoDB" id="10027013at2759"/>
<comment type="caution">
    <text evidence="2">The sequence shown here is derived from an EMBL/GenBank/DDBJ whole genome shotgun (WGS) entry which is preliminary data.</text>
</comment>
<evidence type="ECO:0000259" key="1">
    <source>
        <dbReference type="Pfam" id="PF13847"/>
    </source>
</evidence>
<dbReference type="PANTHER" id="PTHR44942:SF10">
    <property type="entry name" value="METHYLTRANSFERASE TYPE 11 DOMAIN-CONTAINING PROTEIN"/>
    <property type="match status" value="1"/>
</dbReference>
<reference evidence="2 3" key="1">
    <citation type="submission" date="2018-05" db="EMBL/GenBank/DDBJ databases">
        <title>Whole genome sequencing for identification of molecular markers to develop diagnostic detection tools for the regulated plant pathogen Lachnellula willkommii.</title>
        <authorList>
            <person name="Giroux E."/>
            <person name="Bilodeau G."/>
        </authorList>
    </citation>
    <scope>NUCLEOTIDE SEQUENCE [LARGE SCALE GENOMIC DNA]</scope>
    <source>
        <strain evidence="2 3">CBS 625.97</strain>
    </source>
</reference>
<keyword evidence="2" id="KW-0808">Transferase</keyword>
<gene>
    <name evidence="2" type="primary">TMT1_1</name>
    <name evidence="2" type="ORF">LCER1_G007824</name>
</gene>
<evidence type="ECO:0000313" key="2">
    <source>
        <dbReference type="EMBL" id="TVY51088.1"/>
    </source>
</evidence>
<dbReference type="InterPro" id="IPR051052">
    <property type="entry name" value="Diverse_substrate_MTase"/>
</dbReference>
<sequence length="323" mass="35168">MASSNPNVTDPTFRSYSSEQAKAYASHRTTYDPAVYKTIFDFHAANGGQFGLVVDCGCGPGNATRDLALMFEHAVGTDAGAAMIDAAREKGGKTKSGADISFEVVPAETFSQAGGLEPESVDVLTVASMDFLYLFQALRYLPYTILVHWFDLNKFYSEAAKVLKPGGTMALWTIASDPDQPNAAKLKEIMLHFEHVVIGKYQVPGNLLSRGMYDNLPLPWTVSPPVPSFSKSDYVKHDYDRDGILSNGKTFFSGGKVRKLADVEQALATASTVTRWREAHPDLVGTEQDCVKVFVKDLREALGGKDEILSGGATTIMLFKKSD</sequence>
<keyword evidence="2" id="KW-0489">Methyltransferase</keyword>
<accession>A0A7D8UP82</accession>
<dbReference type="CDD" id="cd02440">
    <property type="entry name" value="AdoMet_MTases"/>
    <property type="match status" value="1"/>
</dbReference>
<evidence type="ECO:0000313" key="3">
    <source>
        <dbReference type="Proteomes" id="UP000481288"/>
    </source>
</evidence>
<dbReference type="Pfam" id="PF13847">
    <property type="entry name" value="Methyltransf_31"/>
    <property type="match status" value="1"/>
</dbReference>
<dbReference type="InterPro" id="IPR025714">
    <property type="entry name" value="Methyltranfer_dom"/>
</dbReference>
<dbReference type="Proteomes" id="UP000481288">
    <property type="component" value="Unassembled WGS sequence"/>
</dbReference>
<dbReference type="GO" id="GO:0008168">
    <property type="term" value="F:methyltransferase activity"/>
    <property type="evidence" value="ECO:0007669"/>
    <property type="project" value="UniProtKB-KW"/>
</dbReference>
<organism evidence="2 3">
    <name type="scientific">Lachnellula cervina</name>
    <dbReference type="NCBI Taxonomy" id="1316786"/>
    <lineage>
        <taxon>Eukaryota</taxon>
        <taxon>Fungi</taxon>
        <taxon>Dikarya</taxon>
        <taxon>Ascomycota</taxon>
        <taxon>Pezizomycotina</taxon>
        <taxon>Leotiomycetes</taxon>
        <taxon>Helotiales</taxon>
        <taxon>Lachnaceae</taxon>
        <taxon>Lachnellula</taxon>
    </lineage>
</organism>
<feature type="domain" description="Methyltransferase" evidence="1">
    <location>
        <begin position="53"/>
        <end position="187"/>
    </location>
</feature>
<keyword evidence="3" id="KW-1185">Reference proteome</keyword>